<evidence type="ECO:0000256" key="1">
    <source>
        <dbReference type="SAM" id="Phobius"/>
    </source>
</evidence>
<keyword evidence="1" id="KW-0472">Membrane</keyword>
<dbReference type="RefSeq" id="WP_089744992.1">
    <property type="nucleotide sequence ID" value="NZ_FNHD01000015.1"/>
</dbReference>
<dbReference type="Proteomes" id="UP000290013">
    <property type="component" value="Chromosome"/>
</dbReference>
<accession>A0A4U8WAQ7</accession>
<dbReference type="OrthoDB" id="1490890at2"/>
<dbReference type="AlphaFoldDB" id="A0A1G9R1F9"/>
<dbReference type="STRING" id="1141221.SAMN05216273_11562"/>
<feature type="transmembrane region" description="Helical" evidence="1">
    <location>
        <begin position="12"/>
        <end position="30"/>
    </location>
</feature>
<dbReference type="Pfam" id="PF21602">
    <property type="entry name" value="GldM_3rd"/>
    <property type="match status" value="1"/>
</dbReference>
<dbReference type="KEGG" id="ctai:NCTC12078_01422"/>
<keyword evidence="1" id="KW-0812">Transmembrane</keyword>
<accession>A0A1G9R1F9</accession>
<dbReference type="InterPro" id="IPR019859">
    <property type="entry name" value="Motility-assoc_prot_GldM"/>
</dbReference>
<dbReference type="EMBL" id="FNHD01000015">
    <property type="protein sequence ID" value="SDM16697.1"/>
    <property type="molecule type" value="Genomic_DNA"/>
</dbReference>
<evidence type="ECO:0000313" key="7">
    <source>
        <dbReference type="EMBL" id="VFB03411.1"/>
    </source>
</evidence>
<organism evidence="7 9">
    <name type="scientific">Chryseobacterium taihuense</name>
    <dbReference type="NCBI Taxonomy" id="1141221"/>
    <lineage>
        <taxon>Bacteria</taxon>
        <taxon>Pseudomonadati</taxon>
        <taxon>Bacteroidota</taxon>
        <taxon>Flavobacteriia</taxon>
        <taxon>Flavobacteriales</taxon>
        <taxon>Weeksellaceae</taxon>
        <taxon>Chryseobacterium group</taxon>
        <taxon>Chryseobacterium</taxon>
    </lineage>
</organism>
<dbReference type="InterPro" id="IPR022719">
    <property type="entry name" value="Motility-assoc_prot_GldM_C"/>
</dbReference>
<dbReference type="InterPro" id="IPR022720">
    <property type="entry name" value="Motility-assoc_prot_GldM_N"/>
</dbReference>
<keyword evidence="8" id="KW-1185">Reference proteome</keyword>
<feature type="domain" description="Gliding motility-associated protein GldM first immunoglobulin-like" evidence="4">
    <location>
        <begin position="242"/>
        <end position="332"/>
    </location>
</feature>
<dbReference type="Pfam" id="PF12080">
    <property type="entry name" value="GldM_4th"/>
    <property type="match status" value="1"/>
</dbReference>
<reference evidence="7 9" key="2">
    <citation type="submission" date="2019-02" db="EMBL/GenBank/DDBJ databases">
        <authorList>
            <consortium name="Pathogen Informatics"/>
        </authorList>
    </citation>
    <scope>NUCLEOTIDE SEQUENCE [LARGE SCALE GENOMIC DNA]</scope>
    <source>
        <strain evidence="7 9">3012STDY6944375</strain>
    </source>
</reference>
<dbReference type="Proteomes" id="UP000199242">
    <property type="component" value="Unassembled WGS sequence"/>
</dbReference>
<evidence type="ECO:0000313" key="8">
    <source>
        <dbReference type="Proteomes" id="UP000199242"/>
    </source>
</evidence>
<dbReference type="Pfam" id="PF21601">
    <property type="entry name" value="GldM_2nd"/>
    <property type="match status" value="1"/>
</dbReference>
<dbReference type="InterPro" id="IPR048406">
    <property type="entry name" value="GldM_Ig-like-2"/>
</dbReference>
<evidence type="ECO:0000259" key="4">
    <source>
        <dbReference type="Pfam" id="PF21601"/>
    </source>
</evidence>
<evidence type="ECO:0000313" key="6">
    <source>
        <dbReference type="EMBL" id="SDM16697.1"/>
    </source>
</evidence>
<sequence length="531" mass="58046">MAKGKQTPRQKMINLMYLVFIAMMALNIDVEIIRSYYDSTKALKETRFLTEQKNEDIFEKTLEAKAQQVPDTYAQPWEDYKGLKKIIDDLVSSTEDVKTKLKKQSEFVDTDPKTGKEMDVQENFAALNNNEATTEYFFKEGDENTPSSNALELKKKLDEVRNYINTKFGGNQQLKKLVDRANTSLIAEYPNGKSPNGKTWFQNKFYNQPLIAAISNLEIIQNDARNVQSDALAMMLQEKVDASIKFSSYEAIVSAPTDVVAGKKAEAVVMLGNYSTSNKISMSGVSRQENGKGYLPLNTGGLGEKKIGGVITLTDASGKATSYPFTHTYNVIAGPQEVKLEKGLLLSADKMNVMYRGLENPVSGSILGADNAKLSLSASGGAIVKSTGNGKWNVTPQSGNVIQLTLSGREPSGKTVSQVFEYRIKGIPRPQGQIRGKSVNFMPATSIPNQIVTAALPDFDFPVSFTVNSFILKLPGRAGTLIQGNSLSSAEGALRNLRAGDVVQIYDIKVTASGLGNQILKELTPVTINVQ</sequence>
<dbReference type="InterPro" id="IPR048405">
    <property type="entry name" value="GldM_Ig-like-1"/>
</dbReference>
<evidence type="ECO:0000259" key="2">
    <source>
        <dbReference type="Pfam" id="PF12080"/>
    </source>
</evidence>
<protein>
    <submittedName>
        <fullName evidence="7">Gliding motility-associated protein GldM</fullName>
    </submittedName>
</protein>
<feature type="domain" description="Gliding motility-associated protein GldM C-terminal" evidence="2">
    <location>
        <begin position="428"/>
        <end position="531"/>
    </location>
</feature>
<feature type="domain" description="Gliding motility-associated protein GldM second immunoglobulin-like" evidence="5">
    <location>
        <begin position="347"/>
        <end position="425"/>
    </location>
</feature>
<reference evidence="6 8" key="1">
    <citation type="submission" date="2016-10" db="EMBL/GenBank/DDBJ databases">
        <authorList>
            <person name="Varghese N."/>
            <person name="Submissions S."/>
        </authorList>
    </citation>
    <scope>NUCLEOTIDE SEQUENCE [LARGE SCALE GENOMIC DNA]</scope>
    <source>
        <strain evidence="6 8">CGMCC 1.10941</strain>
    </source>
</reference>
<evidence type="ECO:0000259" key="5">
    <source>
        <dbReference type="Pfam" id="PF21602"/>
    </source>
</evidence>
<keyword evidence="1" id="KW-1133">Transmembrane helix</keyword>
<proteinExistence type="predicted"/>
<dbReference type="EMBL" id="LR215974">
    <property type="protein sequence ID" value="VFB03411.1"/>
    <property type="molecule type" value="Genomic_DNA"/>
</dbReference>
<evidence type="ECO:0000313" key="9">
    <source>
        <dbReference type="Proteomes" id="UP000290013"/>
    </source>
</evidence>
<gene>
    <name evidence="7" type="ORF">NCTC12078_01422</name>
    <name evidence="6" type="ORF">SAMN05216273_11562</name>
</gene>
<name>A0A1G9R1F9_9FLAO</name>
<evidence type="ECO:0000259" key="3">
    <source>
        <dbReference type="Pfam" id="PF12081"/>
    </source>
</evidence>
<feature type="domain" description="Gliding motility-associated protein GldM N-terminal" evidence="3">
    <location>
        <begin position="31"/>
        <end position="237"/>
    </location>
</feature>
<dbReference type="Pfam" id="PF12081">
    <property type="entry name" value="GldM_1st"/>
    <property type="match status" value="1"/>
</dbReference>
<dbReference type="NCBIfam" id="TIGR03517">
    <property type="entry name" value="GldM_gliding"/>
    <property type="match status" value="1"/>
</dbReference>